<accession>A0A6C1U2D8</accession>
<dbReference type="EMBL" id="NWVJ02000096">
    <property type="protein sequence ID" value="TVS97825.1"/>
    <property type="molecule type" value="Genomic_DNA"/>
</dbReference>
<gene>
    <name evidence="2" type="ORF">COM42_001885</name>
</gene>
<organism evidence="2">
    <name type="scientific">Wolbachia pipientis</name>
    <dbReference type="NCBI Taxonomy" id="955"/>
    <lineage>
        <taxon>Bacteria</taxon>
        <taxon>Pseudomonadati</taxon>
        <taxon>Pseudomonadota</taxon>
        <taxon>Alphaproteobacteria</taxon>
        <taxon>Rickettsiales</taxon>
        <taxon>Anaplasmataceae</taxon>
        <taxon>Wolbachieae</taxon>
        <taxon>Wolbachia</taxon>
    </lineage>
</organism>
<name>A0A6C1U2D8_WOLPI</name>
<proteinExistence type="predicted"/>
<keyword evidence="1" id="KW-0472">Membrane</keyword>
<keyword evidence="1" id="KW-0812">Transmembrane</keyword>
<keyword evidence="1" id="KW-1133">Transmembrane helix</keyword>
<dbReference type="Proteomes" id="UP000218080">
    <property type="component" value="Unassembled WGS sequence"/>
</dbReference>
<evidence type="ECO:0000313" key="2">
    <source>
        <dbReference type="EMBL" id="TVS97825.1"/>
    </source>
</evidence>
<dbReference type="AlphaFoldDB" id="A0A6C1U2D8"/>
<feature type="transmembrane region" description="Helical" evidence="1">
    <location>
        <begin position="50"/>
        <end position="72"/>
    </location>
</feature>
<protein>
    <submittedName>
        <fullName evidence="2">Uncharacterized protein</fullName>
    </submittedName>
</protein>
<sequence length="77" mass="8897">MYYTIFSIKSWIPDWNDIIGAAFMTSFFFLDPSSLGTGMTSFTMCHITMFVQLCVNYFCGIVCYSIFMLVLLKIIVF</sequence>
<comment type="caution">
    <text evidence="2">The sequence shown here is derived from an EMBL/GenBank/DDBJ whole genome shotgun (WGS) entry which is preliminary data.</text>
</comment>
<reference evidence="2" key="1">
    <citation type="submission" date="2019-07" db="EMBL/GenBank/DDBJ databases">
        <title>Genome assemblies of Wolbachia strains wAlbA and wAlbB in wild caught Aedes albopictus specimens.</title>
        <authorList>
            <person name="Kulkarni A."/>
            <person name="Yu W."/>
            <person name="Xue R.-D."/>
            <person name="Ma Y."/>
            <person name="Xu J."/>
        </authorList>
    </citation>
    <scope>NUCLEOTIDE SEQUENCE</scope>
    <source>
        <strain evidence="2">HN2016</strain>
    </source>
</reference>
<evidence type="ECO:0000256" key="1">
    <source>
        <dbReference type="SAM" id="Phobius"/>
    </source>
</evidence>